<keyword evidence="4" id="KW-1185">Reference proteome</keyword>
<evidence type="ECO:0000313" key="3">
    <source>
        <dbReference type="EMBL" id="ARJ06472.1"/>
    </source>
</evidence>
<proteinExistence type="predicted"/>
<gene>
    <name evidence="3" type="ORF">B5808_15555</name>
</gene>
<protein>
    <submittedName>
        <fullName evidence="3">Uncharacterized protein</fullName>
    </submittedName>
</protein>
<sequence length="232" mass="26490">MVLTPGTSAVTTHPGLRELRPLPGPGLRHVPPRPVQLDQPLRDRTDELQEQLRRLDVENTTLHRRLAQAQEDLKRLRSRLRAESRRDEDEPAEPVIVFTDDEEWVRHEITMTWLRRFSPADRVSYPLQAVTIGRDFAESIRTLPAPLRTKAWRCAVDVAAGRWREVQARSAHPLRVGPTAQATEVVRPSDGARCIRLNVESQTPAARRMHFWLLADGGVELSRVVAHDDMRP</sequence>
<dbReference type="EMBL" id="CP020715">
    <property type="protein sequence ID" value="ARJ06472.1"/>
    <property type="molecule type" value="Genomic_DNA"/>
</dbReference>
<dbReference type="KEGG" id="cphy:B5808_15555"/>
<feature type="coiled-coil region" evidence="1">
    <location>
        <begin position="45"/>
        <end position="90"/>
    </location>
</feature>
<dbReference type="RefSeq" id="WP_085020610.1">
    <property type="nucleotide sequence ID" value="NZ_BMHD01000001.1"/>
</dbReference>
<dbReference type="AlphaFoldDB" id="A0A1X9LPT9"/>
<organism evidence="3 4">
    <name type="scientific">Cnuibacter physcomitrellae</name>
    <dbReference type="NCBI Taxonomy" id="1619308"/>
    <lineage>
        <taxon>Bacteria</taxon>
        <taxon>Bacillati</taxon>
        <taxon>Actinomycetota</taxon>
        <taxon>Actinomycetes</taxon>
        <taxon>Micrococcales</taxon>
        <taxon>Microbacteriaceae</taxon>
        <taxon>Cnuibacter</taxon>
    </lineage>
</organism>
<evidence type="ECO:0000313" key="4">
    <source>
        <dbReference type="Proteomes" id="UP000192775"/>
    </source>
</evidence>
<reference evidence="3 4" key="1">
    <citation type="submission" date="2017-04" db="EMBL/GenBank/DDBJ databases">
        <authorList>
            <person name="Afonso C.L."/>
            <person name="Miller P.J."/>
            <person name="Scott M.A."/>
            <person name="Spackman E."/>
            <person name="Goraichik I."/>
            <person name="Dimitrov K.M."/>
            <person name="Suarez D.L."/>
            <person name="Swayne D.E."/>
        </authorList>
    </citation>
    <scope>NUCLEOTIDE SEQUENCE [LARGE SCALE GENOMIC DNA]</scope>
    <source>
        <strain evidence="4">XA(T)</strain>
    </source>
</reference>
<feature type="compositionally biased region" description="Polar residues" evidence="2">
    <location>
        <begin position="1"/>
        <end position="11"/>
    </location>
</feature>
<accession>A0A1X9LPT9</accession>
<evidence type="ECO:0000256" key="1">
    <source>
        <dbReference type="SAM" id="Coils"/>
    </source>
</evidence>
<evidence type="ECO:0000256" key="2">
    <source>
        <dbReference type="SAM" id="MobiDB-lite"/>
    </source>
</evidence>
<name>A0A1X9LPT9_9MICO</name>
<dbReference type="Proteomes" id="UP000192775">
    <property type="component" value="Chromosome"/>
</dbReference>
<feature type="region of interest" description="Disordered" evidence="2">
    <location>
        <begin position="1"/>
        <end position="42"/>
    </location>
</feature>
<keyword evidence="1" id="KW-0175">Coiled coil</keyword>